<name>A0A835LTG0_9MAGN</name>
<evidence type="ECO:0000256" key="1">
    <source>
        <dbReference type="SAM" id="MobiDB-lite"/>
    </source>
</evidence>
<protein>
    <submittedName>
        <fullName evidence="2">Uncharacterized protein</fullName>
    </submittedName>
</protein>
<proteinExistence type="predicted"/>
<dbReference type="EMBL" id="JADFTS010000005">
    <property type="protein sequence ID" value="KAF9606925.1"/>
    <property type="molecule type" value="Genomic_DNA"/>
</dbReference>
<accession>A0A835LTG0</accession>
<organism evidence="2 3">
    <name type="scientific">Coptis chinensis</name>
    <dbReference type="NCBI Taxonomy" id="261450"/>
    <lineage>
        <taxon>Eukaryota</taxon>
        <taxon>Viridiplantae</taxon>
        <taxon>Streptophyta</taxon>
        <taxon>Embryophyta</taxon>
        <taxon>Tracheophyta</taxon>
        <taxon>Spermatophyta</taxon>
        <taxon>Magnoliopsida</taxon>
        <taxon>Ranunculales</taxon>
        <taxon>Ranunculaceae</taxon>
        <taxon>Coptidoideae</taxon>
        <taxon>Coptis</taxon>
    </lineage>
</organism>
<evidence type="ECO:0000313" key="3">
    <source>
        <dbReference type="Proteomes" id="UP000631114"/>
    </source>
</evidence>
<comment type="caution">
    <text evidence="2">The sequence shown here is derived from an EMBL/GenBank/DDBJ whole genome shotgun (WGS) entry which is preliminary data.</text>
</comment>
<feature type="region of interest" description="Disordered" evidence="1">
    <location>
        <begin position="1"/>
        <end position="38"/>
    </location>
</feature>
<dbReference type="Proteomes" id="UP000631114">
    <property type="component" value="Unassembled WGS sequence"/>
</dbReference>
<gene>
    <name evidence="2" type="ORF">IFM89_030223</name>
</gene>
<evidence type="ECO:0000313" key="2">
    <source>
        <dbReference type="EMBL" id="KAF9606925.1"/>
    </source>
</evidence>
<dbReference type="AlphaFoldDB" id="A0A835LTG0"/>
<reference evidence="2 3" key="1">
    <citation type="submission" date="2020-10" db="EMBL/GenBank/DDBJ databases">
        <title>The Coptis chinensis genome and diversification of protoberbering-type alkaloids.</title>
        <authorList>
            <person name="Wang B."/>
            <person name="Shu S."/>
            <person name="Song C."/>
            <person name="Liu Y."/>
        </authorList>
    </citation>
    <scope>NUCLEOTIDE SEQUENCE [LARGE SCALE GENOMIC DNA]</scope>
    <source>
        <strain evidence="2">HL-2020</strain>
        <tissue evidence="2">Leaf</tissue>
    </source>
</reference>
<sequence length="171" mass="18589">MPRDEPSQTPAHVVSKDDDEVSCGSKKTGGIPGGRRYHPSPITPFGGNDDMSWQGEISWTFEPMGWRDGRNDLGAALCPWAASSTPLGSRQVFRHSANDYNLSHTSNGYNSYDNPSSETSFFGGATSGGRIELQSFVTSHKKSPRLTATLYKIQATLYKTLAANSLNQSNL</sequence>
<keyword evidence="3" id="KW-1185">Reference proteome</keyword>
<dbReference type="OrthoDB" id="1739339at2759"/>